<dbReference type="InterPro" id="IPR026992">
    <property type="entry name" value="DIOX_N"/>
</dbReference>
<keyword evidence="5" id="KW-0266">Ethylene biosynthesis</keyword>
<keyword evidence="13" id="KW-1185">Reference proteome</keyword>
<dbReference type="Pfam" id="PF03171">
    <property type="entry name" value="2OG-FeII_Oxy"/>
    <property type="match status" value="1"/>
</dbReference>
<dbReference type="InterPro" id="IPR044861">
    <property type="entry name" value="IPNS-like_FE2OG_OXY"/>
</dbReference>
<dbReference type="FunFam" id="2.60.120.330:FF:000012">
    <property type="entry name" value="Gibberellin 20 oxidase 1"/>
    <property type="match status" value="1"/>
</dbReference>
<comment type="pathway">
    <text evidence="1">Alkene biosynthesis; ethylene biosynthesis via 2-oxoglutarate.</text>
</comment>
<sequence length="338" mass="38661">MPAKRIPVIDIQPLGGRTRPHDETITAIGAACREYGFFHIIGHRIPADLIERVWRETKRFFALPLDAKRVVSRSKENARGWYNRELTKNARDMKEVFDFGHTPRPELLDEDPANWTQDGFNRWPDARLCPDFRPTMQEYFRACERVAFTLLEAIAESLGVPPDTLTHDFVGRHTSFVRLNYYPCHDPLCLERPASATGHLGIHPHTDAGALTVLLHDDVSALEINLDGQWILVEPVTGALVVNIGDIVQVWSNDRYPAPVHRVRASTNRERYSLPFFFNPVYEAIYAPLAAVTNEQSLPRYRPITWGDFRWKRQQGDYADYGPENQISDYRIPGVDGA</sequence>
<dbReference type="AlphaFoldDB" id="A0AA86MYH0"/>
<name>A0AA86MYH0_9BACT</name>
<evidence type="ECO:0000256" key="1">
    <source>
        <dbReference type="ARBA" id="ARBA00004767"/>
    </source>
</evidence>
<evidence type="ECO:0000256" key="8">
    <source>
        <dbReference type="ARBA" id="ARBA00047725"/>
    </source>
</evidence>
<dbReference type="EMBL" id="OX365700">
    <property type="protein sequence ID" value="CAI4031383.1"/>
    <property type="molecule type" value="Genomic_DNA"/>
</dbReference>
<comment type="similarity">
    <text evidence="10">Belongs to the iron/ascorbate-dependent oxidoreductase family.</text>
</comment>
<keyword evidence="10" id="KW-0560">Oxidoreductase</keyword>
<feature type="domain" description="Fe2OG dioxygenase" evidence="11">
    <location>
        <begin position="173"/>
        <end position="280"/>
    </location>
</feature>
<comment type="catalytic activity">
    <reaction evidence="9">
        <text>L-arginine + 2-oxoglutarate + O2 = guanidine + L-glutamate 5-semialdehyde + succinate + CO2</text>
        <dbReference type="Rhea" id="RHEA:31535"/>
        <dbReference type="ChEBI" id="CHEBI:15379"/>
        <dbReference type="ChEBI" id="CHEBI:16526"/>
        <dbReference type="ChEBI" id="CHEBI:16810"/>
        <dbReference type="ChEBI" id="CHEBI:30031"/>
        <dbReference type="ChEBI" id="CHEBI:30087"/>
        <dbReference type="ChEBI" id="CHEBI:32682"/>
        <dbReference type="ChEBI" id="CHEBI:58066"/>
        <dbReference type="EC" id="1.14.20.7"/>
    </reaction>
</comment>
<dbReference type="PANTHER" id="PTHR47990">
    <property type="entry name" value="2-OXOGLUTARATE (2OG) AND FE(II)-DEPENDENT OXYGENASE SUPERFAMILY PROTEIN-RELATED"/>
    <property type="match status" value="1"/>
</dbReference>
<reference evidence="12" key="1">
    <citation type="submission" date="2022-10" db="EMBL/GenBank/DDBJ databases">
        <authorList>
            <person name="Koch H."/>
        </authorList>
    </citation>
    <scope>NUCLEOTIDE SEQUENCE</scope>
    <source>
        <strain evidence="12">DNF</strain>
    </source>
</reference>
<dbReference type="PROSITE" id="PS51471">
    <property type="entry name" value="FE2OG_OXY"/>
    <property type="match status" value="1"/>
</dbReference>
<keyword evidence="10" id="KW-0479">Metal-binding</keyword>
<evidence type="ECO:0000256" key="7">
    <source>
        <dbReference type="ARBA" id="ARBA00031282"/>
    </source>
</evidence>
<evidence type="ECO:0000256" key="2">
    <source>
        <dbReference type="ARBA" id="ARBA00012293"/>
    </source>
</evidence>
<evidence type="ECO:0000313" key="13">
    <source>
        <dbReference type="Proteomes" id="UP001179121"/>
    </source>
</evidence>
<dbReference type="SUPFAM" id="SSF51197">
    <property type="entry name" value="Clavaminate synthase-like"/>
    <property type="match status" value="1"/>
</dbReference>
<proteinExistence type="inferred from homology"/>
<evidence type="ECO:0000313" key="12">
    <source>
        <dbReference type="EMBL" id="CAI4031383.1"/>
    </source>
</evidence>
<accession>A0AA86MYH0</accession>
<dbReference type="GO" id="GO:0051213">
    <property type="term" value="F:dioxygenase activity"/>
    <property type="evidence" value="ECO:0007669"/>
    <property type="project" value="UniProtKB-KW"/>
</dbReference>
<dbReference type="Proteomes" id="UP001179121">
    <property type="component" value="Chromosome"/>
</dbReference>
<dbReference type="GO" id="GO:0009693">
    <property type="term" value="P:ethylene biosynthetic process"/>
    <property type="evidence" value="ECO:0007669"/>
    <property type="project" value="UniProtKB-KW"/>
</dbReference>
<dbReference type="GO" id="GO:0102276">
    <property type="term" value="F:2-oxoglutarate oxygenase/decarboxylase (ethylene-forming) activity"/>
    <property type="evidence" value="ECO:0007669"/>
    <property type="project" value="UniProtKB-EC"/>
</dbReference>
<organism evidence="12 13">
    <name type="scientific">Nitrospira tepida</name>
    <dbReference type="NCBI Taxonomy" id="2973512"/>
    <lineage>
        <taxon>Bacteria</taxon>
        <taxon>Pseudomonadati</taxon>
        <taxon>Nitrospirota</taxon>
        <taxon>Nitrospiria</taxon>
        <taxon>Nitrospirales</taxon>
        <taxon>Nitrospiraceae</taxon>
        <taxon>Nitrospira</taxon>
    </lineage>
</organism>
<dbReference type="KEGG" id="nti:DNFV4_01808"/>
<dbReference type="PRINTS" id="PR00682">
    <property type="entry name" value="IPNSYNTHASE"/>
</dbReference>
<evidence type="ECO:0000256" key="5">
    <source>
        <dbReference type="ARBA" id="ARBA00022666"/>
    </source>
</evidence>
<comment type="catalytic activity">
    <reaction evidence="8">
        <text>2-oxoglutarate + O2 + 2 H(+) = ethene + 3 CO2 + H2O</text>
        <dbReference type="Rhea" id="RHEA:31523"/>
        <dbReference type="ChEBI" id="CHEBI:15377"/>
        <dbReference type="ChEBI" id="CHEBI:15378"/>
        <dbReference type="ChEBI" id="CHEBI:15379"/>
        <dbReference type="ChEBI" id="CHEBI:16526"/>
        <dbReference type="ChEBI" id="CHEBI:16810"/>
        <dbReference type="ChEBI" id="CHEBI:18153"/>
        <dbReference type="EC" id="1.13.12.19"/>
    </reaction>
</comment>
<keyword evidence="10" id="KW-0408">Iron</keyword>
<evidence type="ECO:0000256" key="3">
    <source>
        <dbReference type="ARBA" id="ARBA00012531"/>
    </source>
</evidence>
<dbReference type="InterPro" id="IPR005123">
    <property type="entry name" value="Oxoglu/Fe-dep_dioxygenase_dom"/>
</dbReference>
<protein>
    <recommendedName>
        <fullName evidence="4">2-oxoglutarate-dependent ethylene/succinate-forming enzyme</fullName>
        <ecNumber evidence="3">1.13.12.19</ecNumber>
        <ecNumber evidence="2">1.14.20.7</ecNumber>
    </recommendedName>
    <alternativeName>
        <fullName evidence="6">2-oxoglutarate dioxygenase (ethylene-forming)</fullName>
    </alternativeName>
    <alternativeName>
        <fullName evidence="7">2-oxoglutarate/L-arginine monooxygenase/decarboxylase (succinate-forming)</fullName>
    </alternativeName>
</protein>
<evidence type="ECO:0000259" key="11">
    <source>
        <dbReference type="PROSITE" id="PS51471"/>
    </source>
</evidence>
<dbReference type="Pfam" id="PF14226">
    <property type="entry name" value="DIOX_N"/>
    <property type="match status" value="1"/>
</dbReference>
<evidence type="ECO:0000256" key="6">
    <source>
        <dbReference type="ARBA" id="ARBA00031011"/>
    </source>
</evidence>
<evidence type="ECO:0000256" key="4">
    <source>
        <dbReference type="ARBA" id="ARBA00019045"/>
    </source>
</evidence>
<dbReference type="RefSeq" id="WP_289268305.1">
    <property type="nucleotide sequence ID" value="NZ_OX365700.1"/>
</dbReference>
<dbReference type="EC" id="1.14.20.7" evidence="2"/>
<dbReference type="InterPro" id="IPR050231">
    <property type="entry name" value="Iron_ascorbate_oxido_reductase"/>
</dbReference>
<dbReference type="GO" id="GO:0046872">
    <property type="term" value="F:metal ion binding"/>
    <property type="evidence" value="ECO:0007669"/>
    <property type="project" value="UniProtKB-KW"/>
</dbReference>
<dbReference type="Gene3D" id="2.60.120.330">
    <property type="entry name" value="B-lactam Antibiotic, Isopenicillin N Synthase, Chain"/>
    <property type="match status" value="1"/>
</dbReference>
<dbReference type="EC" id="1.13.12.19" evidence="3"/>
<evidence type="ECO:0000256" key="10">
    <source>
        <dbReference type="RuleBase" id="RU003682"/>
    </source>
</evidence>
<gene>
    <name evidence="12" type="ORF">DNFV4_01808</name>
</gene>
<evidence type="ECO:0000256" key="9">
    <source>
        <dbReference type="ARBA" id="ARBA00049359"/>
    </source>
</evidence>
<keyword evidence="12" id="KW-0223">Dioxygenase</keyword>
<dbReference type="InterPro" id="IPR027443">
    <property type="entry name" value="IPNS-like_sf"/>
</dbReference>